<protein>
    <submittedName>
        <fullName evidence="2">Uncharacterized protein</fullName>
    </submittedName>
</protein>
<name>A0A3A8HNY5_9BACT</name>
<dbReference type="EMBL" id="RAVZ01000433">
    <property type="protein sequence ID" value="RKG73019.1"/>
    <property type="molecule type" value="Genomic_DNA"/>
</dbReference>
<reference evidence="3" key="1">
    <citation type="submission" date="2018-09" db="EMBL/GenBank/DDBJ databases">
        <authorList>
            <person name="Livingstone P.G."/>
            <person name="Whitworth D.E."/>
        </authorList>
    </citation>
    <scope>NUCLEOTIDE SEQUENCE [LARGE SCALE GENOMIC DNA]</scope>
    <source>
        <strain evidence="3">CA054A</strain>
    </source>
</reference>
<accession>A0A3A8HNY5</accession>
<proteinExistence type="predicted"/>
<organism evidence="2 3">
    <name type="scientific">Corallococcus terminator</name>
    <dbReference type="NCBI Taxonomy" id="2316733"/>
    <lineage>
        <taxon>Bacteria</taxon>
        <taxon>Pseudomonadati</taxon>
        <taxon>Myxococcota</taxon>
        <taxon>Myxococcia</taxon>
        <taxon>Myxococcales</taxon>
        <taxon>Cystobacterineae</taxon>
        <taxon>Myxococcaceae</taxon>
        <taxon>Corallococcus</taxon>
    </lineage>
</organism>
<dbReference type="Proteomes" id="UP000268094">
    <property type="component" value="Unassembled WGS sequence"/>
</dbReference>
<evidence type="ECO:0000256" key="1">
    <source>
        <dbReference type="SAM" id="MobiDB-lite"/>
    </source>
</evidence>
<evidence type="ECO:0000313" key="2">
    <source>
        <dbReference type="EMBL" id="RKG73019.1"/>
    </source>
</evidence>
<dbReference type="AlphaFoldDB" id="A0A3A8HNY5"/>
<feature type="region of interest" description="Disordered" evidence="1">
    <location>
        <begin position="90"/>
        <end position="129"/>
    </location>
</feature>
<feature type="non-terminal residue" evidence="2">
    <location>
        <position position="129"/>
    </location>
</feature>
<gene>
    <name evidence="2" type="ORF">D7V88_37165</name>
</gene>
<sequence length="129" mass="13449">MHPRAPPSTAEAVCGGARAASQFFKGINVDLLRATQGHVDLGSLAAMSFAVAGVVDVAVKGRLSSPPWFNLGSWAFRTFATMEGVAIQSTASPVRHDGSAPEASPARTPPRSPNTKHEREPGAPQPALH</sequence>
<evidence type="ECO:0000313" key="3">
    <source>
        <dbReference type="Proteomes" id="UP000268094"/>
    </source>
</evidence>
<keyword evidence="3" id="KW-1185">Reference proteome</keyword>
<comment type="caution">
    <text evidence="2">The sequence shown here is derived from an EMBL/GenBank/DDBJ whole genome shotgun (WGS) entry which is preliminary data.</text>
</comment>